<dbReference type="PROSITE" id="PS51375">
    <property type="entry name" value="PPR"/>
    <property type="match status" value="1"/>
</dbReference>
<comment type="subunit">
    <text evidence="4">Binds to mitochondrial small subunit 15S rRNA.</text>
</comment>
<evidence type="ECO:0000256" key="2">
    <source>
        <dbReference type="ARBA" id="ARBA00022737"/>
    </source>
</evidence>
<keyword evidence="2" id="KW-0677">Repeat</keyword>
<dbReference type="Pfam" id="PF13812">
    <property type="entry name" value="PPR_3"/>
    <property type="match status" value="1"/>
</dbReference>
<evidence type="ECO:0000313" key="8">
    <source>
        <dbReference type="Proteomes" id="UP000284375"/>
    </source>
</evidence>
<evidence type="ECO:0000256" key="3">
    <source>
        <dbReference type="ARBA" id="ARBA00044493"/>
    </source>
</evidence>
<dbReference type="OrthoDB" id="185373at2759"/>
<dbReference type="Proteomes" id="UP000284375">
    <property type="component" value="Unassembled WGS sequence"/>
</dbReference>
<comment type="function">
    <text evidence="3">Regulates mitochondrial small subunit maturation by controlling 15S rRNA 5'-end processing. Localizes to the 5' precursor of the 15S rRNA in a position that is subsequently occupied by mS47 in the mature yeast mtSSU. Uses structure and sequence-specific RNA recognition, binding to a single-stranded region of the precursor and specifically recognizing bases -6 to -1. The exchange of Ccm1 for mS47 is coupled to the irreversible removal of precursor rRNA that is accompanied by conformational changes of the mitoribosomal proteins uS5m and mS26. These conformational changes signal completion of 5'-end rRNA processing through protection of the mature 5'-end of the 15S rRNA and stabilization of mS47. The removal of the 5' precursor together with the dissociation of Ccm1 may be catalyzed by the 5'-3' exoribonuclease Pet127. Involved in the specific removal of group I introns in mitochondrial encoded transcripts.</text>
</comment>
<evidence type="ECO:0000256" key="5">
    <source>
        <dbReference type="PROSITE-ProRule" id="PRU00708"/>
    </source>
</evidence>
<dbReference type="Pfam" id="PF13041">
    <property type="entry name" value="PPR_2"/>
    <property type="match status" value="1"/>
</dbReference>
<protein>
    <recommendedName>
        <fullName evidence="9">Pentacotripeptide-repeat region of PRORP domain-containing protein</fullName>
    </recommendedName>
</protein>
<feature type="region of interest" description="Disordered" evidence="6">
    <location>
        <begin position="1020"/>
        <end position="1042"/>
    </location>
</feature>
<evidence type="ECO:0008006" key="9">
    <source>
        <dbReference type="Google" id="ProtNLM"/>
    </source>
</evidence>
<evidence type="ECO:0000256" key="4">
    <source>
        <dbReference type="ARBA" id="ARBA00044511"/>
    </source>
</evidence>
<feature type="region of interest" description="Disordered" evidence="6">
    <location>
        <begin position="119"/>
        <end position="142"/>
    </location>
</feature>
<evidence type="ECO:0000256" key="6">
    <source>
        <dbReference type="SAM" id="MobiDB-lite"/>
    </source>
</evidence>
<comment type="similarity">
    <text evidence="1">Belongs to the CCM1 family.</text>
</comment>
<feature type="compositionally biased region" description="Low complexity" evidence="6">
    <location>
        <begin position="126"/>
        <end position="137"/>
    </location>
</feature>
<dbReference type="PANTHER" id="PTHR47447:SF27">
    <property type="entry name" value="PENTACOTRIPEPTIDE-REPEAT REGION OF PRORP DOMAIN-CONTAINING PROTEIN"/>
    <property type="match status" value="1"/>
</dbReference>
<dbReference type="InterPro" id="IPR011990">
    <property type="entry name" value="TPR-like_helical_dom_sf"/>
</dbReference>
<dbReference type="InterPro" id="IPR002885">
    <property type="entry name" value="PPR_rpt"/>
</dbReference>
<dbReference type="STRING" id="252740.A0A423WGB9"/>
<dbReference type="EMBL" id="LJZO01000005">
    <property type="protein sequence ID" value="ROW02376.1"/>
    <property type="molecule type" value="Genomic_DNA"/>
</dbReference>
<feature type="repeat" description="PPR" evidence="5">
    <location>
        <begin position="474"/>
        <end position="504"/>
    </location>
</feature>
<gene>
    <name evidence="7" type="ORF">VSDG_02458</name>
</gene>
<feature type="compositionally biased region" description="Basic and acidic residues" evidence="6">
    <location>
        <begin position="1020"/>
        <end position="1034"/>
    </location>
</feature>
<dbReference type="NCBIfam" id="TIGR00756">
    <property type="entry name" value="PPR"/>
    <property type="match status" value="1"/>
</dbReference>
<feature type="region of interest" description="Disordered" evidence="6">
    <location>
        <begin position="1382"/>
        <end position="1405"/>
    </location>
</feature>
<evidence type="ECO:0000256" key="1">
    <source>
        <dbReference type="ARBA" id="ARBA00006192"/>
    </source>
</evidence>
<reference evidence="7 8" key="1">
    <citation type="submission" date="2015-09" db="EMBL/GenBank/DDBJ databases">
        <title>Host preference determinants of Valsa canker pathogens revealed by comparative genomics.</title>
        <authorList>
            <person name="Yin Z."/>
            <person name="Huang L."/>
        </authorList>
    </citation>
    <scope>NUCLEOTIDE SEQUENCE [LARGE SCALE GENOMIC DNA]</scope>
    <source>
        <strain evidence="7 8">YSFL</strain>
    </source>
</reference>
<feature type="region of interest" description="Disordered" evidence="6">
    <location>
        <begin position="1423"/>
        <end position="1454"/>
    </location>
</feature>
<dbReference type="PANTHER" id="PTHR47447">
    <property type="entry name" value="OS03G0856100 PROTEIN"/>
    <property type="match status" value="1"/>
</dbReference>
<organism evidence="7 8">
    <name type="scientific">Cytospora chrysosperma</name>
    <name type="common">Cytospora canker fungus</name>
    <name type="synonym">Sphaeria chrysosperma</name>
    <dbReference type="NCBI Taxonomy" id="252740"/>
    <lineage>
        <taxon>Eukaryota</taxon>
        <taxon>Fungi</taxon>
        <taxon>Dikarya</taxon>
        <taxon>Ascomycota</taxon>
        <taxon>Pezizomycotina</taxon>
        <taxon>Sordariomycetes</taxon>
        <taxon>Sordariomycetidae</taxon>
        <taxon>Diaporthales</taxon>
        <taxon>Cytosporaceae</taxon>
        <taxon>Cytospora</taxon>
    </lineage>
</organism>
<accession>A0A423WGB9</accession>
<dbReference type="Gene3D" id="1.25.40.10">
    <property type="entry name" value="Tetratricopeptide repeat domain"/>
    <property type="match status" value="2"/>
</dbReference>
<comment type="caution">
    <text evidence="7">The sequence shown here is derived from an EMBL/GenBank/DDBJ whole genome shotgun (WGS) entry which is preliminary data.</text>
</comment>
<keyword evidence="8" id="KW-1185">Reference proteome</keyword>
<proteinExistence type="inferred from homology"/>
<sequence>MLERTAASLEPCNFQRVLPPTTTSLKSRRRLHTTFWQHGAADIELSNVWQTLIRDPLESLNLLPTLQSSRADSLTASTFLLDFLYPQGASSLLRKLSPSVLDRYERPRLYLRGGLSRGFTSSAQKSTPSSGETQSSSAVSNAPVPDMVVQSVSPEQLVDTASSRPRQSPREMLRDLLEAGDESDFNRVWQLYHVKAKKREERVALRDQFLDYATKFRSMSQLLALAFKFEKWETFGDIWERFPDAHRGDVKALNWEHLESILSIDELGGGLKGLVFRIRQSSRTVMREDPGFSKSLLDRIVYPCLRRYLHKMDPKIFIPILKVLKDPLLYEDFLVHVKAFKPDVTIELYKQYRRLPRVKIRGHIMRNMMEHVFYPAQDAAGMEMVQRDWFQRFDKLDIHCYKVCMSFYARRGDVATVQRLWHDFSKNYPQRKLSVDAQRPDFLPLLHVHAVRGELGEVRRIFSALQSAFGAELNVICWNILLNAHAKAGEYDAAVRVFSVLKEACQPDEYSFGTIMGMSGSRGDLEFTLELYRMAKDDGLVPNVAMVDAVVEAYCQNDKFAEAENICALTTKANRYTPEDCTILWNTLLYHHANRRDLATVNRILVAMTGRGIPYNSDTYDYLLRGLALCRQPHHALYLLNTAVRDHAFKPTLRHYSILMSAYLRAGEPPEALRTSTLLRDLGIPRTGDVMFRIFQALGAMGSAKSDEDISSKRVYLLSALRQFRRSIEAAQFPTPATQYGAAWIHPARAPDTVAARTDQASLLIFLFTRMRLITSVQDIMELWRSSSPEASSMQDPPLRLLDALMLSAFYDGNYDEVKKIWQITFDRALQMSRVSAPGTTRTEPLPSMRYVLNNALKTMQRMYAAQDDADGLREVMASVLQAGFRLDSKNWNYYIQFLLSMKKFREAFVVCEEKLMPYWMGWMRVRKKVQGVKVHLSLDERRRGTEARHLRPLSYTLIILSKAYMDLEQMAAWSPDADRLLNYIVNKCPGVMTAVKTLLRTGTYLERRIFMGEKRAQLEEEMEREARERREQDGDPDEDLPQSFQEMMMMAEGGQGTSVQQEPWDEKGEWYDVKEQDDDDWTPQKPGQKVNGFQDLLAAENALLEARGSDANRGAQSEVSRNSVEAGFRAIEDEVVGRGNRERWSHGNSPELQRMATDLRRRIALALHSLGDGIGGSQNSNDEPLFNRPEDAEGFLQSGEFDADDESRRRQREELLYWNAINSGTTFDDFLQEDKSAGEKGTYVFNTGAEVRDNDEGLVRRRGASEGVRGLNASLYANPFADEHGIDYDDRMDTSVIAPETDEVISQDDIYSTTPRHTSTESVSRTMSPAPETLPELVSIDPMPAASQPETIYGEDDLAFYSPLPVTPAAPLSEVMSDGELVHGSSDEADGQMTPTDSGSVAGSGVDVAFNDVVYYDVLSEDEDGMPTPAHSWTEVGSVVSESEDGSRGAARA</sequence>
<evidence type="ECO:0000313" key="7">
    <source>
        <dbReference type="EMBL" id="ROW02376.1"/>
    </source>
</evidence>
<name>A0A423WGB9_CYTCH</name>